<keyword evidence="3" id="KW-1185">Reference proteome</keyword>
<dbReference type="Proteomes" id="UP001168877">
    <property type="component" value="Unassembled WGS sequence"/>
</dbReference>
<evidence type="ECO:0000256" key="1">
    <source>
        <dbReference type="ARBA" id="ARBA00007535"/>
    </source>
</evidence>
<proteinExistence type="inferred from homology"/>
<dbReference type="GO" id="GO:0015095">
    <property type="term" value="F:magnesium ion transmembrane transporter activity"/>
    <property type="evidence" value="ECO:0007669"/>
    <property type="project" value="TreeGrafter"/>
</dbReference>
<dbReference type="Pfam" id="PF22099">
    <property type="entry name" value="MRS2-like"/>
    <property type="match status" value="1"/>
</dbReference>
<sequence length="243" mass="27458">MDRDGVVVPVVDHDQSCLNKKTAVSRSWILLDHNGHNAILDVDKYVVMRRFQIHARDLRILDPMFSYPSTILGREKVILLNLEVLLRDPMDDNVIPIVEQLQRRLAPDNLITEGQEQEDDVEFPFEFRALEVALEAICNYLDARTRELETDAYPALEELISKVRDELEQLLDDDDDMADLYLSRKLTVASLPVSGSGAPDWFPNSPTIGSKISQASRASAAAATQEDNDVEELEMLLEVINVI</sequence>
<name>A0AA39S095_ACESA</name>
<comment type="similarity">
    <text evidence="1">Belongs to the CorA metal ion transporter (MIT) (TC 1.A.35.5) family.</text>
</comment>
<dbReference type="PANTHER" id="PTHR13890">
    <property type="entry name" value="RNA SPLICING PROTEIN MRS2, MITOCHONDRIAL"/>
    <property type="match status" value="1"/>
</dbReference>
<dbReference type="Gene3D" id="2.40.128.330">
    <property type="match status" value="1"/>
</dbReference>
<protein>
    <recommendedName>
        <fullName evidence="4">Magnesium transporter</fullName>
    </recommendedName>
</protein>
<organism evidence="2 3">
    <name type="scientific">Acer saccharum</name>
    <name type="common">Sugar maple</name>
    <dbReference type="NCBI Taxonomy" id="4024"/>
    <lineage>
        <taxon>Eukaryota</taxon>
        <taxon>Viridiplantae</taxon>
        <taxon>Streptophyta</taxon>
        <taxon>Embryophyta</taxon>
        <taxon>Tracheophyta</taxon>
        <taxon>Spermatophyta</taxon>
        <taxon>Magnoliopsida</taxon>
        <taxon>eudicotyledons</taxon>
        <taxon>Gunneridae</taxon>
        <taxon>Pentapetalae</taxon>
        <taxon>rosids</taxon>
        <taxon>malvids</taxon>
        <taxon>Sapindales</taxon>
        <taxon>Sapindaceae</taxon>
        <taxon>Hippocastanoideae</taxon>
        <taxon>Acereae</taxon>
        <taxon>Acer</taxon>
    </lineage>
</organism>
<dbReference type="PANTHER" id="PTHR13890:SF46">
    <property type="entry name" value="MAGNESIUM TRANSPORTER"/>
    <property type="match status" value="1"/>
</dbReference>
<reference evidence="2" key="2">
    <citation type="submission" date="2023-06" db="EMBL/GenBank/DDBJ databases">
        <authorList>
            <person name="Swenson N.G."/>
            <person name="Wegrzyn J.L."/>
            <person name="Mcevoy S.L."/>
        </authorList>
    </citation>
    <scope>NUCLEOTIDE SEQUENCE</scope>
    <source>
        <strain evidence="2">NS2018</strain>
        <tissue evidence="2">Leaf</tissue>
    </source>
</reference>
<evidence type="ECO:0000313" key="2">
    <source>
        <dbReference type="EMBL" id="KAK0580560.1"/>
    </source>
</evidence>
<reference evidence="2" key="1">
    <citation type="journal article" date="2022" name="Plant J.">
        <title>Strategies of tolerance reflected in two North American maple genomes.</title>
        <authorList>
            <person name="McEvoy S.L."/>
            <person name="Sezen U.U."/>
            <person name="Trouern-Trend A."/>
            <person name="McMahon S.M."/>
            <person name="Schaberg P.G."/>
            <person name="Yang J."/>
            <person name="Wegrzyn J.L."/>
            <person name="Swenson N.G."/>
        </authorList>
    </citation>
    <scope>NUCLEOTIDE SEQUENCE</scope>
    <source>
        <strain evidence="2">NS2018</strain>
    </source>
</reference>
<dbReference type="EMBL" id="JAUESC010000384">
    <property type="protein sequence ID" value="KAK0580560.1"/>
    <property type="molecule type" value="Genomic_DNA"/>
</dbReference>
<comment type="caution">
    <text evidence="2">The sequence shown here is derived from an EMBL/GenBank/DDBJ whole genome shotgun (WGS) entry which is preliminary data.</text>
</comment>
<evidence type="ECO:0000313" key="3">
    <source>
        <dbReference type="Proteomes" id="UP001168877"/>
    </source>
</evidence>
<dbReference type="AlphaFoldDB" id="A0AA39S095"/>
<dbReference type="Gene3D" id="1.20.58.340">
    <property type="entry name" value="Magnesium transport protein CorA, transmembrane region"/>
    <property type="match status" value="2"/>
</dbReference>
<dbReference type="InterPro" id="IPR039204">
    <property type="entry name" value="MRS2-like"/>
</dbReference>
<evidence type="ECO:0008006" key="4">
    <source>
        <dbReference type="Google" id="ProtNLM"/>
    </source>
</evidence>
<gene>
    <name evidence="2" type="ORF">LWI29_003463</name>
</gene>
<accession>A0AA39S095</accession>